<keyword evidence="2" id="KW-0614">Plasmid</keyword>
<organism evidence="2 3">
    <name type="scientific">Ancylobacter polymorphus</name>
    <dbReference type="NCBI Taxonomy" id="223390"/>
    <lineage>
        <taxon>Bacteria</taxon>
        <taxon>Pseudomonadati</taxon>
        <taxon>Pseudomonadota</taxon>
        <taxon>Alphaproteobacteria</taxon>
        <taxon>Hyphomicrobiales</taxon>
        <taxon>Xanthobacteraceae</taxon>
        <taxon>Ancylobacter</taxon>
    </lineage>
</organism>
<gene>
    <name evidence="2" type="primary">ureE</name>
    <name evidence="2" type="ORF">K9D25_22450</name>
</gene>
<accession>A0A9E6ZXR2</accession>
<evidence type="ECO:0000259" key="1">
    <source>
        <dbReference type="SMART" id="SM00988"/>
    </source>
</evidence>
<proteinExistence type="predicted"/>
<dbReference type="Pfam" id="PF02814">
    <property type="entry name" value="UreE_N"/>
    <property type="match status" value="1"/>
</dbReference>
<dbReference type="SUPFAM" id="SSF69287">
    <property type="entry name" value="Urease metallochaperone UreE, N-terminal domain"/>
    <property type="match status" value="1"/>
</dbReference>
<dbReference type="InterPro" id="IPR036118">
    <property type="entry name" value="UreE_N_sf"/>
</dbReference>
<sequence length="162" mass="18001">MSEPADLSTEARVLLVSTLVGSRLDHDLGHRLHHMEHDGTVETVRLETRDMTRRRLRVVTDRGTACLIALPRSEQLFDGAILLLEPGRAIVVRALEQAWLRLRPASLPDALQLGYAAGNLHWKVRFDAGDVEVALEAPRQAYLDRVRDLISEGRVAVVGAVD</sequence>
<feature type="domain" description="UreE urease accessory N-terminal" evidence="1">
    <location>
        <begin position="26"/>
        <end position="90"/>
    </location>
</feature>
<dbReference type="KEGG" id="apol:K9D25_22450"/>
<evidence type="ECO:0000313" key="3">
    <source>
        <dbReference type="Proteomes" id="UP000831684"/>
    </source>
</evidence>
<dbReference type="InterPro" id="IPR004029">
    <property type="entry name" value="UreE_N"/>
</dbReference>
<dbReference type="SMART" id="SM00988">
    <property type="entry name" value="UreE_N"/>
    <property type="match status" value="1"/>
</dbReference>
<evidence type="ECO:0000313" key="2">
    <source>
        <dbReference type="EMBL" id="UOK73619.1"/>
    </source>
</evidence>
<dbReference type="RefSeq" id="WP_244451234.1">
    <property type="nucleotide sequence ID" value="NZ_CP083241.1"/>
</dbReference>
<reference evidence="2" key="1">
    <citation type="submission" date="2021-09" db="EMBL/GenBank/DDBJ databases">
        <title>Network and meta-omics reveal the key degrader and cooperation patterns in an efficient 1,4-dioxane-degrading microbial community.</title>
        <authorList>
            <person name="Dai C."/>
        </authorList>
    </citation>
    <scope>NUCLEOTIDE SEQUENCE</scope>
    <source>
        <strain evidence="2">ZM13</strain>
        <plasmid evidence="2">pB</plasmid>
    </source>
</reference>
<geneLocation type="plasmid" evidence="2 3">
    <name>pB</name>
</geneLocation>
<dbReference type="AlphaFoldDB" id="A0A9E6ZXR2"/>
<dbReference type="Proteomes" id="UP000831684">
    <property type="component" value="Plasmid pB"/>
</dbReference>
<dbReference type="EMBL" id="CP083241">
    <property type="protein sequence ID" value="UOK73619.1"/>
    <property type="molecule type" value="Genomic_DNA"/>
</dbReference>
<protein>
    <submittedName>
        <fullName evidence="2">Urease accessory protein UreE</fullName>
    </submittedName>
</protein>
<dbReference type="NCBIfam" id="NF009752">
    <property type="entry name" value="PRK13261.1-2"/>
    <property type="match status" value="1"/>
</dbReference>
<name>A0A9E6ZXR2_9HYPH</name>
<dbReference type="Gene3D" id="2.60.260.20">
    <property type="entry name" value="Urease metallochaperone UreE, N-terminal domain"/>
    <property type="match status" value="1"/>
</dbReference>